<proteinExistence type="predicted"/>
<dbReference type="Pfam" id="PF04237">
    <property type="entry name" value="YjbR"/>
    <property type="match status" value="1"/>
</dbReference>
<gene>
    <name evidence="1" type="ORF">BN3087_240047</name>
</gene>
<protein>
    <recommendedName>
        <fullName evidence="2">MmcQ-like protein</fullName>
    </recommendedName>
</protein>
<dbReference type="Gene3D" id="3.90.1150.30">
    <property type="match status" value="1"/>
</dbReference>
<dbReference type="PANTHER" id="PTHR35145">
    <property type="entry name" value="CYTOPLASMIC PROTEIN-RELATED"/>
    <property type="match status" value="1"/>
</dbReference>
<dbReference type="InterPro" id="IPR038056">
    <property type="entry name" value="YjbR-like_sf"/>
</dbReference>
<dbReference type="SUPFAM" id="SSF142906">
    <property type="entry name" value="YjbR-like"/>
    <property type="match status" value="1"/>
</dbReference>
<evidence type="ECO:0008006" key="2">
    <source>
        <dbReference type="Google" id="ProtNLM"/>
    </source>
</evidence>
<dbReference type="EMBL" id="FAXN01000023">
    <property type="protein sequence ID" value="CUV65308.1"/>
    <property type="molecule type" value="Genomic_DNA"/>
</dbReference>
<dbReference type="InterPro" id="IPR058532">
    <property type="entry name" value="YjbR/MT2646/Rv2570-like"/>
</dbReference>
<sequence length="116" mass="13591">MNFKEIDTYLLSKKGATFDYPFDDMVRVYRVADKMFALMIEEEPLSINLKCNPFYALELRSLYEGIKAGYHMNKKHWNTVTIGGDVDDTLLKELIDHSYELVYDKLTKKQKELLGL</sequence>
<dbReference type="PANTHER" id="PTHR35145:SF1">
    <property type="entry name" value="CYTOPLASMIC PROTEIN"/>
    <property type="match status" value="1"/>
</dbReference>
<reference evidence="1" key="1">
    <citation type="submission" date="2015-11" db="EMBL/GenBank/DDBJ databases">
        <authorList>
            <person name="Zhang Y."/>
            <person name="Guo Z."/>
        </authorList>
    </citation>
    <scope>NUCLEOTIDE SEQUENCE</scope>
    <source>
        <strain evidence="1">BN30871</strain>
    </source>
</reference>
<organism evidence="1">
    <name type="scientific">Sulfurovum sp. enrichment culture clone C5</name>
    <dbReference type="NCBI Taxonomy" id="497650"/>
    <lineage>
        <taxon>Bacteria</taxon>
        <taxon>Pseudomonadati</taxon>
        <taxon>Campylobacterota</taxon>
        <taxon>Epsilonproteobacteria</taxon>
        <taxon>Campylobacterales</taxon>
        <taxon>Sulfurovaceae</taxon>
        <taxon>Sulfurovum</taxon>
        <taxon>environmental samples</taxon>
    </lineage>
</organism>
<accession>A0A0S4XMT3</accession>
<name>A0A0S4XMT3_9BACT</name>
<dbReference type="InterPro" id="IPR007351">
    <property type="entry name" value="YjbR"/>
</dbReference>
<evidence type="ECO:0000313" key="1">
    <source>
        <dbReference type="EMBL" id="CUV65308.1"/>
    </source>
</evidence>
<dbReference type="AlphaFoldDB" id="A0A0S4XMT3"/>